<gene>
    <name evidence="2" type="ORF">DFR70_102201</name>
</gene>
<reference evidence="2 3" key="1">
    <citation type="submission" date="2018-05" db="EMBL/GenBank/DDBJ databases">
        <title>Genomic Encyclopedia of Type Strains, Phase IV (KMG-IV): sequencing the most valuable type-strain genomes for metagenomic binning, comparative biology and taxonomic classification.</title>
        <authorList>
            <person name="Goeker M."/>
        </authorList>
    </citation>
    <scope>NUCLEOTIDE SEQUENCE [LARGE SCALE GENOMIC DNA]</scope>
    <source>
        <strain evidence="2 3">DSM 44704</strain>
    </source>
</reference>
<sequence length="72" mass="8075">MERPAPGKHAPTGTEPAKPPARDRAHKRWHIDRVDTEALTTTQHDQAVTLLADLLTAWTHRHHTDNGERNAA</sequence>
<comment type="caution">
    <text evidence="2">The sequence shown here is derived from an EMBL/GenBank/DDBJ whole genome shotgun (WGS) entry which is preliminary data.</text>
</comment>
<dbReference type="OrthoDB" id="4561069at2"/>
<protein>
    <submittedName>
        <fullName evidence="2">Uncharacterized protein</fullName>
    </submittedName>
</protein>
<proteinExistence type="predicted"/>
<organism evidence="2 3">
    <name type="scientific">Nocardia tenerifensis</name>
    <dbReference type="NCBI Taxonomy" id="228006"/>
    <lineage>
        <taxon>Bacteria</taxon>
        <taxon>Bacillati</taxon>
        <taxon>Actinomycetota</taxon>
        <taxon>Actinomycetes</taxon>
        <taxon>Mycobacteriales</taxon>
        <taxon>Nocardiaceae</taxon>
        <taxon>Nocardia</taxon>
    </lineage>
</organism>
<dbReference type="EMBL" id="QJKF01000002">
    <property type="protein sequence ID" value="PXX68519.1"/>
    <property type="molecule type" value="Genomic_DNA"/>
</dbReference>
<dbReference type="Proteomes" id="UP000247569">
    <property type="component" value="Unassembled WGS sequence"/>
</dbReference>
<evidence type="ECO:0000256" key="1">
    <source>
        <dbReference type="SAM" id="MobiDB-lite"/>
    </source>
</evidence>
<evidence type="ECO:0000313" key="3">
    <source>
        <dbReference type="Proteomes" id="UP000247569"/>
    </source>
</evidence>
<dbReference type="RefSeq" id="WP_040738975.1">
    <property type="nucleotide sequence ID" value="NZ_QJKF01000002.1"/>
</dbReference>
<dbReference type="AlphaFoldDB" id="A0A318KBW3"/>
<keyword evidence="3" id="KW-1185">Reference proteome</keyword>
<evidence type="ECO:0000313" key="2">
    <source>
        <dbReference type="EMBL" id="PXX68519.1"/>
    </source>
</evidence>
<name>A0A318KBW3_9NOCA</name>
<accession>A0A318KBW3</accession>
<feature type="region of interest" description="Disordered" evidence="1">
    <location>
        <begin position="1"/>
        <end position="27"/>
    </location>
</feature>